<feature type="transmembrane region" description="Helical" evidence="7">
    <location>
        <begin position="420"/>
        <end position="442"/>
    </location>
</feature>
<reference evidence="9 10" key="1">
    <citation type="journal article" date="2019" name="Int. J. Syst. Evol. Microbiol.">
        <title>The Global Catalogue of Microorganisms (GCM) 10K type strain sequencing project: providing services to taxonomists for standard genome sequencing and annotation.</title>
        <authorList>
            <consortium name="The Broad Institute Genomics Platform"/>
            <consortium name="The Broad Institute Genome Sequencing Center for Infectious Disease"/>
            <person name="Wu L."/>
            <person name="Ma J."/>
        </authorList>
    </citation>
    <scope>NUCLEOTIDE SEQUENCE [LARGE SCALE GENOMIC DNA]</scope>
    <source>
        <strain evidence="9 10">JCM 15933</strain>
    </source>
</reference>
<comment type="caution">
    <text evidence="9">The sequence shown here is derived from an EMBL/GenBank/DDBJ whole genome shotgun (WGS) entry which is preliminary data.</text>
</comment>
<feature type="domain" description="Major facilitator superfamily (MFS) profile" evidence="8">
    <location>
        <begin position="23"/>
        <end position="474"/>
    </location>
</feature>
<dbReference type="EMBL" id="BAAAQD010000005">
    <property type="protein sequence ID" value="GAA1513499.1"/>
    <property type="molecule type" value="Genomic_DNA"/>
</dbReference>
<feature type="transmembrane region" description="Helical" evidence="7">
    <location>
        <begin position="213"/>
        <end position="231"/>
    </location>
</feature>
<dbReference type="InterPro" id="IPR020846">
    <property type="entry name" value="MFS_dom"/>
</dbReference>
<keyword evidence="5 7" id="KW-1133">Transmembrane helix</keyword>
<feature type="transmembrane region" description="Helical" evidence="7">
    <location>
        <begin position="280"/>
        <end position="300"/>
    </location>
</feature>
<dbReference type="Gene3D" id="1.20.1720.10">
    <property type="entry name" value="Multidrug resistance protein D"/>
    <property type="match status" value="1"/>
</dbReference>
<dbReference type="PANTHER" id="PTHR42718">
    <property type="entry name" value="MAJOR FACILITATOR SUPERFAMILY MULTIDRUG TRANSPORTER MFSC"/>
    <property type="match status" value="1"/>
</dbReference>
<feature type="transmembrane region" description="Helical" evidence="7">
    <location>
        <begin position="176"/>
        <end position="193"/>
    </location>
</feature>
<dbReference type="PRINTS" id="PR01035">
    <property type="entry name" value="TCRTETA"/>
</dbReference>
<feature type="transmembrane region" description="Helical" evidence="7">
    <location>
        <begin position="243"/>
        <end position="260"/>
    </location>
</feature>
<dbReference type="InterPro" id="IPR011701">
    <property type="entry name" value="MFS"/>
</dbReference>
<dbReference type="InterPro" id="IPR001958">
    <property type="entry name" value="Tet-R_TetA/multi-R_MdtG-like"/>
</dbReference>
<gene>
    <name evidence="9" type="ORF">GCM10009827_030100</name>
</gene>
<dbReference type="Proteomes" id="UP001501470">
    <property type="component" value="Unassembled WGS sequence"/>
</dbReference>
<feature type="transmembrane region" description="Helical" evidence="7">
    <location>
        <begin position="61"/>
        <end position="78"/>
    </location>
</feature>
<evidence type="ECO:0000256" key="7">
    <source>
        <dbReference type="SAM" id="Phobius"/>
    </source>
</evidence>
<dbReference type="PROSITE" id="PS50850">
    <property type="entry name" value="MFS"/>
    <property type="match status" value="1"/>
</dbReference>
<comment type="subcellular location">
    <subcellularLocation>
        <location evidence="1">Cell membrane</location>
        <topology evidence="1">Multi-pass membrane protein</topology>
    </subcellularLocation>
</comment>
<organism evidence="9 10">
    <name type="scientific">Dactylosporangium maewongense</name>
    <dbReference type="NCBI Taxonomy" id="634393"/>
    <lineage>
        <taxon>Bacteria</taxon>
        <taxon>Bacillati</taxon>
        <taxon>Actinomycetota</taxon>
        <taxon>Actinomycetes</taxon>
        <taxon>Micromonosporales</taxon>
        <taxon>Micromonosporaceae</taxon>
        <taxon>Dactylosporangium</taxon>
    </lineage>
</organism>
<feature type="transmembrane region" description="Helical" evidence="7">
    <location>
        <begin position="21"/>
        <end position="41"/>
    </location>
</feature>
<feature type="transmembrane region" description="Helical" evidence="7">
    <location>
        <begin position="448"/>
        <end position="469"/>
    </location>
</feature>
<feature type="transmembrane region" description="Helical" evidence="7">
    <location>
        <begin position="90"/>
        <end position="108"/>
    </location>
</feature>
<keyword evidence="2" id="KW-0813">Transport</keyword>
<keyword evidence="10" id="KW-1185">Reference proteome</keyword>
<evidence type="ECO:0000256" key="5">
    <source>
        <dbReference type="ARBA" id="ARBA00022989"/>
    </source>
</evidence>
<evidence type="ECO:0000313" key="9">
    <source>
        <dbReference type="EMBL" id="GAA1513499.1"/>
    </source>
</evidence>
<keyword evidence="3" id="KW-1003">Cell membrane</keyword>
<feature type="transmembrane region" description="Helical" evidence="7">
    <location>
        <begin position="312"/>
        <end position="338"/>
    </location>
</feature>
<dbReference type="RefSeq" id="WP_344502490.1">
    <property type="nucleotide sequence ID" value="NZ_BAAAQD010000005.1"/>
</dbReference>
<evidence type="ECO:0000256" key="2">
    <source>
        <dbReference type="ARBA" id="ARBA00022448"/>
    </source>
</evidence>
<protein>
    <submittedName>
        <fullName evidence="9">MFS transporter</fullName>
    </submittedName>
</protein>
<evidence type="ECO:0000313" key="10">
    <source>
        <dbReference type="Proteomes" id="UP001501470"/>
    </source>
</evidence>
<dbReference type="PANTHER" id="PTHR42718:SF46">
    <property type="entry name" value="BLR6921 PROTEIN"/>
    <property type="match status" value="1"/>
</dbReference>
<dbReference type="Pfam" id="PF07690">
    <property type="entry name" value="MFS_1"/>
    <property type="match status" value="1"/>
</dbReference>
<evidence type="ECO:0000259" key="8">
    <source>
        <dbReference type="PROSITE" id="PS50850"/>
    </source>
</evidence>
<sequence>MTRALTLSPPSLATVQPRASRFLFVALATAAASFSLLQSLVTPVLPKIQHDLHTSQGTVTWVLTAWLLSAAVATPIMGRIGDMYGKRRTLLVALAAIAVGCLIAAAAPNVGVLIIGRVVQGLGGAVFPISFGILRDELPPARVPSAIGGLSAVIAVGGGLGVVLAGPVVGALDWRALFWIPAVVVAGTALLTLRFVRESPVGDPGQGRGRINWPAGVLLSAWLVALILPLSKAPVWGWTSARVVGLLLLALVLAAAWVLVELRSAEPLIDMQMMRLPAVWTTNLVSLLFGAGMFATYAFLPQFLQTPRSTGYGFGTTVTGAGLAMLPMLVTMAVAGSASGPLTAYVPTKVQLLIGTATAAVSCAGLTLFHDAYWQVAVATGVFGVGLGLTFTAMVNLIVATVPAGQTAVASGMNANIRTIGGSLGAAVASAVITAHTTPAGLPLESGYTYAFAVLTAMLATAAVIATVVPRARKA</sequence>
<feature type="transmembrane region" description="Helical" evidence="7">
    <location>
        <begin position="350"/>
        <end position="370"/>
    </location>
</feature>
<evidence type="ECO:0000256" key="3">
    <source>
        <dbReference type="ARBA" id="ARBA00022475"/>
    </source>
</evidence>
<evidence type="ECO:0000256" key="6">
    <source>
        <dbReference type="ARBA" id="ARBA00023136"/>
    </source>
</evidence>
<name>A0ABN2A8B2_9ACTN</name>
<feature type="transmembrane region" description="Helical" evidence="7">
    <location>
        <begin position="376"/>
        <end position="399"/>
    </location>
</feature>
<dbReference type="InterPro" id="IPR036259">
    <property type="entry name" value="MFS_trans_sf"/>
</dbReference>
<keyword evidence="6 7" id="KW-0472">Membrane</keyword>
<proteinExistence type="predicted"/>
<dbReference type="CDD" id="cd17504">
    <property type="entry name" value="MFS_MMR_MDR_like"/>
    <property type="match status" value="1"/>
</dbReference>
<feature type="transmembrane region" description="Helical" evidence="7">
    <location>
        <begin position="114"/>
        <end position="134"/>
    </location>
</feature>
<accession>A0ABN2A8B2</accession>
<keyword evidence="4 7" id="KW-0812">Transmembrane</keyword>
<evidence type="ECO:0000256" key="4">
    <source>
        <dbReference type="ARBA" id="ARBA00022692"/>
    </source>
</evidence>
<dbReference type="SUPFAM" id="SSF103473">
    <property type="entry name" value="MFS general substrate transporter"/>
    <property type="match status" value="2"/>
</dbReference>
<feature type="transmembrane region" description="Helical" evidence="7">
    <location>
        <begin position="146"/>
        <end position="170"/>
    </location>
</feature>
<dbReference type="Gene3D" id="1.20.1250.20">
    <property type="entry name" value="MFS general substrate transporter like domains"/>
    <property type="match status" value="1"/>
</dbReference>
<evidence type="ECO:0000256" key="1">
    <source>
        <dbReference type="ARBA" id="ARBA00004651"/>
    </source>
</evidence>